<evidence type="ECO:0000256" key="9">
    <source>
        <dbReference type="PIRSR" id="PIRSR604809-2"/>
    </source>
</evidence>
<evidence type="ECO:0000256" key="13">
    <source>
        <dbReference type="RuleBase" id="RU004356"/>
    </source>
</evidence>
<dbReference type="Proteomes" id="UP000231267">
    <property type="component" value="Unassembled WGS sequence"/>
</dbReference>
<feature type="domain" description="GS beta-grasp" evidence="14">
    <location>
        <begin position="38"/>
        <end position="128"/>
    </location>
</feature>
<feature type="binding site" evidence="8">
    <location>
        <position position="353"/>
    </location>
    <ligand>
        <name>L-glutamate</name>
        <dbReference type="ChEBI" id="CHEBI:29985"/>
    </ligand>
</feature>
<dbReference type="GO" id="GO:0004356">
    <property type="term" value="F:glutamine synthetase activity"/>
    <property type="evidence" value="ECO:0007669"/>
    <property type="project" value="UniProtKB-EC"/>
</dbReference>
<dbReference type="PROSITE" id="PS00180">
    <property type="entry name" value="GLNA_1"/>
    <property type="match status" value="1"/>
</dbReference>
<dbReference type="InterPro" id="IPR027302">
    <property type="entry name" value="Gln_synth_N_conserv_site"/>
</dbReference>
<evidence type="ECO:0000256" key="10">
    <source>
        <dbReference type="PIRSR" id="PIRSR604809-3"/>
    </source>
</evidence>
<dbReference type="InterPro" id="IPR004809">
    <property type="entry name" value="Gln_synth_I"/>
</dbReference>
<name>A0A2J0LGK8_9BACT</name>
<dbReference type="SUPFAM" id="SSF54368">
    <property type="entry name" value="Glutamine synthetase, N-terminal domain"/>
    <property type="match status" value="1"/>
</dbReference>
<dbReference type="GO" id="GO:0019740">
    <property type="term" value="P:nitrogen utilization"/>
    <property type="evidence" value="ECO:0007669"/>
    <property type="project" value="TreeGrafter"/>
</dbReference>
<organism evidence="16 17">
    <name type="scientific">Candidatus Taenaricola geysiri</name>
    <dbReference type="NCBI Taxonomy" id="1974752"/>
    <lineage>
        <taxon>Bacteria</taxon>
        <taxon>Pseudomonadati</taxon>
        <taxon>Candidatus Omnitrophota</taxon>
        <taxon>Candidatus Taenaricola</taxon>
    </lineage>
</organism>
<dbReference type="Pfam" id="PF00120">
    <property type="entry name" value="Gln-synt_C"/>
    <property type="match status" value="1"/>
</dbReference>
<keyword evidence="10" id="KW-0479">Metal-binding</keyword>
<evidence type="ECO:0000256" key="3">
    <source>
        <dbReference type="ARBA" id="ARBA00021364"/>
    </source>
</evidence>
<dbReference type="NCBIfam" id="TIGR00653">
    <property type="entry name" value="GlnA"/>
    <property type="match status" value="1"/>
</dbReference>
<dbReference type="PANTHER" id="PTHR43407">
    <property type="entry name" value="GLUTAMINE SYNTHETASE"/>
    <property type="match status" value="1"/>
</dbReference>
<evidence type="ECO:0000259" key="14">
    <source>
        <dbReference type="PROSITE" id="PS51986"/>
    </source>
</evidence>
<feature type="binding site" evidence="10">
    <location>
        <position position="161"/>
    </location>
    <ligand>
        <name>Mg(2+)</name>
        <dbReference type="ChEBI" id="CHEBI:18420"/>
        <label>1</label>
    </ligand>
</feature>
<feature type="binding site" evidence="8">
    <location>
        <position position="371"/>
    </location>
    <ligand>
        <name>L-glutamate</name>
        <dbReference type="ChEBI" id="CHEBI:29985"/>
    </ligand>
</feature>
<dbReference type="SMART" id="SM01230">
    <property type="entry name" value="Gln-synt_C"/>
    <property type="match status" value="1"/>
</dbReference>
<feature type="binding site" evidence="10">
    <location>
        <position position="163"/>
    </location>
    <ligand>
        <name>Mg(2+)</name>
        <dbReference type="ChEBI" id="CHEBI:18420"/>
        <label>1</label>
    </ligand>
</feature>
<evidence type="ECO:0000259" key="15">
    <source>
        <dbReference type="PROSITE" id="PS51987"/>
    </source>
</evidence>
<evidence type="ECO:0000256" key="5">
    <source>
        <dbReference type="ARBA" id="ARBA00022598"/>
    </source>
</evidence>
<dbReference type="InterPro" id="IPR027303">
    <property type="entry name" value="Gln_synth_gly_rich_site"/>
</dbReference>
<keyword evidence="10" id="KW-0460">Magnesium</keyword>
<dbReference type="PROSITE" id="PS00181">
    <property type="entry name" value="GLNA_ATP"/>
    <property type="match status" value="1"/>
</dbReference>
<comment type="subcellular location">
    <subcellularLocation>
        <location evidence="1">Cytoplasm</location>
    </subcellularLocation>
</comment>
<keyword evidence="5 13" id="KW-0436">Ligase</keyword>
<feature type="binding site" evidence="10">
    <location>
        <position position="390"/>
    </location>
    <ligand>
        <name>Mg(2+)</name>
        <dbReference type="ChEBI" id="CHEBI:18420"/>
        <label>1</label>
    </ligand>
</feature>
<dbReference type="GO" id="GO:0016020">
    <property type="term" value="C:membrane"/>
    <property type="evidence" value="ECO:0007669"/>
    <property type="project" value="TreeGrafter"/>
</dbReference>
<keyword evidence="4" id="KW-0963">Cytoplasm</keyword>
<evidence type="ECO:0000256" key="1">
    <source>
        <dbReference type="ARBA" id="ARBA00004496"/>
    </source>
</evidence>
<accession>A0A2J0LGK8</accession>
<feature type="binding site" evidence="9">
    <location>
        <position position="238"/>
    </location>
    <ligand>
        <name>ATP</name>
        <dbReference type="ChEBI" id="CHEBI:30616"/>
    </ligand>
</feature>
<feature type="binding site" evidence="9">
    <location>
        <position position="385"/>
    </location>
    <ligand>
        <name>ATP</name>
        <dbReference type="ChEBI" id="CHEBI:30616"/>
    </ligand>
</feature>
<gene>
    <name evidence="16" type="primary">glnA</name>
    <name evidence="16" type="ORF">COW11_00340</name>
</gene>
<dbReference type="AlphaFoldDB" id="A0A2J0LGK8"/>
<feature type="binding site" evidence="10">
    <location>
        <position position="251"/>
    </location>
    <ligand>
        <name>Mg(2+)</name>
        <dbReference type="ChEBI" id="CHEBI:18420"/>
        <label>1</label>
    </ligand>
</feature>
<feature type="binding site" evidence="10">
    <location>
        <position position="300"/>
    </location>
    <ligand>
        <name>Mg(2+)</name>
        <dbReference type="ChEBI" id="CHEBI:18420"/>
        <label>1</label>
    </ligand>
</feature>
<proteinExistence type="inferred from homology"/>
<dbReference type="GO" id="GO:0006542">
    <property type="term" value="P:glutamine biosynthetic process"/>
    <property type="evidence" value="ECO:0007669"/>
    <property type="project" value="InterPro"/>
</dbReference>
<dbReference type="PROSITE" id="PS51987">
    <property type="entry name" value="GS_CATALYTIC"/>
    <property type="match status" value="1"/>
</dbReference>
<dbReference type="Gene3D" id="3.30.590.10">
    <property type="entry name" value="Glutamine synthetase/guanido kinase, catalytic domain"/>
    <property type="match status" value="1"/>
</dbReference>
<dbReference type="PANTHER" id="PTHR43407:SF1">
    <property type="entry name" value="LENGSIN"/>
    <property type="match status" value="1"/>
</dbReference>
<dbReference type="FunFam" id="3.30.590.10:FF:000001">
    <property type="entry name" value="Glutamine synthetase"/>
    <property type="match status" value="1"/>
</dbReference>
<feature type="binding site" evidence="9">
    <location>
        <position position="371"/>
    </location>
    <ligand>
        <name>ATP</name>
        <dbReference type="ChEBI" id="CHEBI:30616"/>
    </ligand>
</feature>
<dbReference type="Gene3D" id="3.10.20.70">
    <property type="entry name" value="Glutamine synthetase, N-terminal domain"/>
    <property type="match status" value="1"/>
</dbReference>
<feature type="binding site" evidence="8">
    <location>
        <position position="359"/>
    </location>
    <ligand>
        <name>L-glutamate</name>
        <dbReference type="ChEBI" id="CHEBI:29985"/>
    </ligand>
</feature>
<evidence type="ECO:0000256" key="11">
    <source>
        <dbReference type="PROSITE-ProRule" id="PRU01330"/>
    </source>
</evidence>
<dbReference type="GO" id="GO:0005737">
    <property type="term" value="C:cytoplasm"/>
    <property type="evidence" value="ECO:0007669"/>
    <property type="project" value="UniProtKB-SubCell"/>
</dbReference>
<evidence type="ECO:0000313" key="17">
    <source>
        <dbReference type="Proteomes" id="UP000231267"/>
    </source>
</evidence>
<evidence type="ECO:0000256" key="2">
    <source>
        <dbReference type="ARBA" id="ARBA00009897"/>
    </source>
</evidence>
<dbReference type="PROSITE" id="PS51986">
    <property type="entry name" value="GS_BETA_GRASP"/>
    <property type="match status" value="1"/>
</dbReference>
<feature type="binding site" evidence="9">
    <location>
        <begin position="302"/>
        <end position="304"/>
    </location>
    <ligand>
        <name>ATP</name>
        <dbReference type="ChEBI" id="CHEBI:30616"/>
    </ligand>
</feature>
<keyword evidence="6 9" id="KW-0547">Nucleotide-binding</keyword>
<comment type="cofactor">
    <cofactor evidence="10">
        <name>Mg(2+)</name>
        <dbReference type="ChEBI" id="CHEBI:18420"/>
    </cofactor>
    <text evidence="10">Binds 2 Mg(2+) ions per subunit.</text>
</comment>
<feature type="binding site" evidence="8">
    <location>
        <position position="392"/>
    </location>
    <ligand>
        <name>L-glutamate</name>
        <dbReference type="ChEBI" id="CHEBI:29985"/>
    </ligand>
</feature>
<dbReference type="InterPro" id="IPR008146">
    <property type="entry name" value="Gln_synth_cat_dom"/>
</dbReference>
<evidence type="ECO:0000256" key="6">
    <source>
        <dbReference type="ARBA" id="ARBA00022741"/>
    </source>
</evidence>
<dbReference type="EC" id="6.3.1.2" evidence="13"/>
<evidence type="ECO:0000256" key="8">
    <source>
        <dbReference type="PIRSR" id="PIRSR604809-1"/>
    </source>
</evidence>
<dbReference type="InterPro" id="IPR008147">
    <property type="entry name" value="Gln_synt_N"/>
</dbReference>
<dbReference type="EMBL" id="PFGP01000007">
    <property type="protein sequence ID" value="PIW66998.1"/>
    <property type="molecule type" value="Genomic_DNA"/>
</dbReference>
<comment type="catalytic activity">
    <reaction evidence="13">
        <text>L-glutamate + NH4(+) + ATP = L-glutamine + ADP + phosphate + H(+)</text>
        <dbReference type="Rhea" id="RHEA:16169"/>
        <dbReference type="ChEBI" id="CHEBI:15378"/>
        <dbReference type="ChEBI" id="CHEBI:28938"/>
        <dbReference type="ChEBI" id="CHEBI:29985"/>
        <dbReference type="ChEBI" id="CHEBI:30616"/>
        <dbReference type="ChEBI" id="CHEBI:43474"/>
        <dbReference type="ChEBI" id="CHEBI:58359"/>
        <dbReference type="ChEBI" id="CHEBI:456216"/>
        <dbReference type="EC" id="6.3.1.2"/>
    </reaction>
</comment>
<keyword evidence="7 9" id="KW-0067">ATP-binding</keyword>
<evidence type="ECO:0000256" key="12">
    <source>
        <dbReference type="RuleBase" id="RU000384"/>
    </source>
</evidence>
<dbReference type="InterPro" id="IPR014746">
    <property type="entry name" value="Gln_synth/guanido_kin_cat_dom"/>
</dbReference>
<dbReference type="GO" id="GO:0005524">
    <property type="term" value="F:ATP binding"/>
    <property type="evidence" value="ECO:0007669"/>
    <property type="project" value="UniProtKB-KW"/>
</dbReference>
<feature type="domain" description="GS catalytic" evidence="15">
    <location>
        <begin position="136"/>
        <end position="502"/>
    </location>
</feature>
<reference evidence="16 17" key="1">
    <citation type="submission" date="2017-09" db="EMBL/GenBank/DDBJ databases">
        <title>Depth-based differentiation of microbial function through sediment-hosted aquifers and enrichment of novel symbionts in the deep terrestrial subsurface.</title>
        <authorList>
            <person name="Probst A.J."/>
            <person name="Ladd B."/>
            <person name="Jarett J.K."/>
            <person name="Geller-Mcgrath D.E."/>
            <person name="Sieber C.M."/>
            <person name="Emerson J.B."/>
            <person name="Anantharaman K."/>
            <person name="Thomas B.C."/>
            <person name="Malmstrom R."/>
            <person name="Stieglmeier M."/>
            <person name="Klingl A."/>
            <person name="Woyke T."/>
            <person name="Ryan C.M."/>
            <person name="Banfield J.F."/>
        </authorList>
    </citation>
    <scope>NUCLEOTIDE SEQUENCE [LARGE SCALE GENOMIC DNA]</scope>
    <source>
        <strain evidence="16">CG12_big_fil_rev_8_21_14_0_65_43_15</strain>
    </source>
</reference>
<dbReference type="InterPro" id="IPR036651">
    <property type="entry name" value="Gln_synt_N_sf"/>
</dbReference>
<evidence type="ECO:0000256" key="7">
    <source>
        <dbReference type="ARBA" id="ARBA00022840"/>
    </source>
</evidence>
<protein>
    <recommendedName>
        <fullName evidence="3 13">Glutamine synthetase</fullName>
        <ecNumber evidence="13">6.3.1.2</ecNumber>
    </recommendedName>
</protein>
<dbReference type="Pfam" id="PF03951">
    <property type="entry name" value="Gln-synt_N"/>
    <property type="match status" value="1"/>
</dbReference>
<comment type="similarity">
    <text evidence="2 11 12">Belongs to the glutamine synthetase family.</text>
</comment>
<comment type="caution">
    <text evidence="16">The sequence shown here is derived from an EMBL/GenBank/DDBJ whole genome shotgun (WGS) entry which is preliminary data.</text>
</comment>
<evidence type="ECO:0000313" key="16">
    <source>
        <dbReference type="EMBL" id="PIW66998.1"/>
    </source>
</evidence>
<dbReference type="GO" id="GO:0046872">
    <property type="term" value="F:metal ion binding"/>
    <property type="evidence" value="ECO:0007669"/>
    <property type="project" value="UniProtKB-KW"/>
</dbReference>
<sequence>MNSKKSKKVAEVKTKNPLINGSFDEKAARDVMKMVKDKGIQIVDLKFNDLPGLWQHFSIPASELLEMPDIMRSIWVDGIGFDGSSIRGFQKIQESDMIMIPDPSTAVLDPVCEVPTLSIICDIYDPLTRKAYTRDPRYISKKAEKFLKDSGIADSVYFGPEAEFFLFNDVRFDQTENSSYYFIDSQEGDWNTGKDEKPNLGYKIRFKEGYFPVPPHDSLQDLRSRMILKMKEAGVNAEVHHHEVATAGQCEIDIKYDKMTKMADSLLMYKYIIKNMARKNNMVATFMPKPLFADNGSGMHCHQSLWKNGVNLFYDKNGYALLSQTAKYYIGGLLKHANSLMAFCAPTTNSYKRLVPGYEAPVNLVYSARNRSAAVRIPMYSDNPKSKRIEFRPPDPSCNGYIAFSAMLMAGLDGILNKIDPGDPTDKDLFELSEKELSKIPTVPSSLKRAIDALEKDHDYLLRGGVFTKDVIDAWIEYKRKREVDAVRMRPHPYEFYLYFDI</sequence>
<evidence type="ECO:0000256" key="4">
    <source>
        <dbReference type="ARBA" id="ARBA00022490"/>
    </source>
</evidence>
<feature type="binding site" evidence="10">
    <location>
        <position position="243"/>
    </location>
    <ligand>
        <name>Mg(2+)</name>
        <dbReference type="ChEBI" id="CHEBI:18420"/>
        <label>1</label>
    </ligand>
</feature>
<feature type="binding site" evidence="8">
    <location>
        <begin position="295"/>
        <end position="296"/>
    </location>
    <ligand>
        <name>L-glutamate</name>
        <dbReference type="ChEBI" id="CHEBI:29985"/>
    </ligand>
</feature>
<dbReference type="SUPFAM" id="SSF55931">
    <property type="entry name" value="Glutamine synthetase/guanido kinase"/>
    <property type="match status" value="1"/>
</dbReference>